<proteinExistence type="predicted"/>
<dbReference type="AlphaFoldDB" id="A0A652ZZ67"/>
<name>A0A652ZZ67_9SPIR</name>
<evidence type="ECO:0000313" key="1">
    <source>
        <dbReference type="EMBL" id="VBB41085.1"/>
    </source>
</evidence>
<protein>
    <submittedName>
        <fullName evidence="1">Uncharacterized protein</fullName>
    </submittedName>
</protein>
<sequence>MKSRLVAAGPALPRAKQRLAAARSFSRALTKAEGCDILSLVNSVTFPGCVMVARQTLDLLVGVRILPGEILGDRFILDRLS</sequence>
<reference evidence="1" key="1">
    <citation type="submission" date="2018-07" db="EMBL/GenBank/DDBJ databases">
        <authorList>
            <consortium name="Genoscope - CEA"/>
            <person name="William W."/>
        </authorList>
    </citation>
    <scope>NUCLEOTIDE SEQUENCE</scope>
    <source>
        <strain evidence="1">IK1</strain>
    </source>
</reference>
<dbReference type="EMBL" id="UPXP01000034">
    <property type="protein sequence ID" value="VBB41085.1"/>
    <property type="molecule type" value="Genomic_DNA"/>
</dbReference>
<gene>
    <name evidence="1" type="ORF">TRIP_E50116</name>
</gene>
<accession>A0A652ZZ67</accession>
<organism evidence="1">
    <name type="scientific">uncultured Spirochaetota bacterium</name>
    <dbReference type="NCBI Taxonomy" id="460511"/>
    <lineage>
        <taxon>Bacteria</taxon>
        <taxon>Pseudomonadati</taxon>
        <taxon>Spirochaetota</taxon>
        <taxon>environmental samples</taxon>
    </lineage>
</organism>